<keyword evidence="1" id="KW-0479">Metal-binding</keyword>
<keyword evidence="5" id="KW-1185">Reference proteome</keyword>
<dbReference type="OrthoDB" id="6094118at2759"/>
<dbReference type="AlphaFoldDB" id="A0A816GM24"/>
<sequence length="342" mass="39550">MQKMSSHMSSNYNSTSSVQLSVVLTSKSYIDEAIENLSLNNSLILIVDYGSAHGLNSSQAMNMIVNSLKEKSKISENHSILVIHNDLPNNDWFSLFNILNSNSTSYFALGSGKSFYEQCFPSHSISIGYSSSSLHWLSKQPCQLRNHCCSAYLLENDPDYLQFAQQSYEDYSQFLKYRSNELIQGGILILSIPSWHKHSDLVDNSSFMHINLLYQCAQYYLTSEELLHFTIPIHVRFFHQCVDDELFQKYSLRLIKCEHVVIQSNLLEQLNQGQINVEQFAHQRALIMKTWTNVSLENALKGNQERKEITNHIWTMYEDKIKEQPQLHNNPMQSTYIILKKI</sequence>
<dbReference type="GO" id="GO:0046872">
    <property type="term" value="F:metal ion binding"/>
    <property type="evidence" value="ECO:0007669"/>
    <property type="project" value="UniProtKB-KW"/>
</dbReference>
<dbReference type="Proteomes" id="UP000663852">
    <property type="component" value="Unassembled WGS sequence"/>
</dbReference>
<evidence type="ECO:0000256" key="1">
    <source>
        <dbReference type="ARBA" id="ARBA00022723"/>
    </source>
</evidence>
<dbReference type="InterPro" id="IPR042086">
    <property type="entry name" value="MeTrfase_capping"/>
</dbReference>
<gene>
    <name evidence="3" type="ORF">EDS130_LOCUS46099</name>
    <name evidence="4" type="ORF">XAT740_LOCUS59571</name>
</gene>
<accession>A0A816GM24</accession>
<reference evidence="4" key="1">
    <citation type="submission" date="2021-02" db="EMBL/GenBank/DDBJ databases">
        <authorList>
            <person name="Nowell W R."/>
        </authorList>
    </citation>
    <scope>NUCLEOTIDE SEQUENCE</scope>
</reference>
<evidence type="ECO:0000256" key="2">
    <source>
        <dbReference type="ARBA" id="ARBA00022842"/>
    </source>
</evidence>
<dbReference type="Gene3D" id="1.10.1200.270">
    <property type="entry name" value="Methyltransferase, alpha-helical capping domain"/>
    <property type="match status" value="1"/>
</dbReference>
<dbReference type="GO" id="GO:0008168">
    <property type="term" value="F:methyltransferase activity"/>
    <property type="evidence" value="ECO:0007669"/>
    <property type="project" value="InterPro"/>
</dbReference>
<protein>
    <submittedName>
        <fullName evidence="4">Uncharacterized protein</fullName>
    </submittedName>
</protein>
<dbReference type="PANTHER" id="PTHR31009">
    <property type="entry name" value="S-ADENOSYL-L-METHIONINE:CARBOXYL METHYLTRANSFERASE FAMILY PROTEIN"/>
    <property type="match status" value="1"/>
</dbReference>
<evidence type="ECO:0000313" key="3">
    <source>
        <dbReference type="EMBL" id="CAF1552517.1"/>
    </source>
</evidence>
<proteinExistence type="predicted"/>
<dbReference type="InterPro" id="IPR029063">
    <property type="entry name" value="SAM-dependent_MTases_sf"/>
</dbReference>
<dbReference type="InterPro" id="IPR005299">
    <property type="entry name" value="MeTrfase_7"/>
</dbReference>
<dbReference type="Pfam" id="PF03492">
    <property type="entry name" value="Methyltransf_7"/>
    <property type="match status" value="1"/>
</dbReference>
<dbReference type="Proteomes" id="UP000663828">
    <property type="component" value="Unassembled WGS sequence"/>
</dbReference>
<name>A0A816GM24_ADIRI</name>
<evidence type="ECO:0000313" key="5">
    <source>
        <dbReference type="Proteomes" id="UP000663828"/>
    </source>
</evidence>
<organism evidence="4 5">
    <name type="scientific">Adineta ricciae</name>
    <name type="common">Rotifer</name>
    <dbReference type="NCBI Taxonomy" id="249248"/>
    <lineage>
        <taxon>Eukaryota</taxon>
        <taxon>Metazoa</taxon>
        <taxon>Spiralia</taxon>
        <taxon>Gnathifera</taxon>
        <taxon>Rotifera</taxon>
        <taxon>Eurotatoria</taxon>
        <taxon>Bdelloidea</taxon>
        <taxon>Adinetida</taxon>
        <taxon>Adinetidae</taxon>
        <taxon>Adineta</taxon>
    </lineage>
</organism>
<comment type="caution">
    <text evidence="4">The sequence shown here is derived from an EMBL/GenBank/DDBJ whole genome shotgun (WGS) entry which is preliminary data.</text>
</comment>
<dbReference type="SUPFAM" id="SSF53335">
    <property type="entry name" value="S-adenosyl-L-methionine-dependent methyltransferases"/>
    <property type="match status" value="1"/>
</dbReference>
<dbReference type="EMBL" id="CAJNOJ010001525">
    <property type="protein sequence ID" value="CAF1552517.1"/>
    <property type="molecule type" value="Genomic_DNA"/>
</dbReference>
<dbReference type="EMBL" id="CAJNOR010013908">
    <property type="protein sequence ID" value="CAF1675789.1"/>
    <property type="molecule type" value="Genomic_DNA"/>
</dbReference>
<evidence type="ECO:0000313" key="4">
    <source>
        <dbReference type="EMBL" id="CAF1675789.1"/>
    </source>
</evidence>
<keyword evidence="2" id="KW-0460">Magnesium</keyword>
<dbReference type="Gene3D" id="3.40.50.150">
    <property type="entry name" value="Vaccinia Virus protein VP39"/>
    <property type="match status" value="1"/>
</dbReference>